<keyword evidence="2" id="KW-1185">Reference proteome</keyword>
<dbReference type="PANTHER" id="PTHR33148:SF41">
    <property type="entry name" value="DUF4228 DOMAIN PROTEIN"/>
    <property type="match status" value="1"/>
</dbReference>
<name>A0A3S4NS17_9MAGN</name>
<dbReference type="OrthoDB" id="1406886at2759"/>
<proteinExistence type="predicted"/>
<dbReference type="InterPro" id="IPR025322">
    <property type="entry name" value="PADRE_dom"/>
</dbReference>
<dbReference type="Pfam" id="PF14009">
    <property type="entry name" value="PADRE"/>
    <property type="match status" value="1"/>
</dbReference>
<dbReference type="PANTHER" id="PTHR33148">
    <property type="entry name" value="PLASTID MOVEMENT IMPAIRED PROTEIN-RELATED"/>
    <property type="match status" value="1"/>
</dbReference>
<evidence type="ECO:0000313" key="1">
    <source>
        <dbReference type="EMBL" id="RWR80832.1"/>
    </source>
</evidence>
<gene>
    <name evidence="1" type="ORF">CKAN_00949100</name>
</gene>
<dbReference type="AlphaFoldDB" id="A0A3S4NS17"/>
<accession>A0A3S4NS17</accession>
<dbReference type="Proteomes" id="UP000283530">
    <property type="component" value="Unassembled WGS sequence"/>
</dbReference>
<organism evidence="1 2">
    <name type="scientific">Cinnamomum micranthum f. kanehirae</name>
    <dbReference type="NCBI Taxonomy" id="337451"/>
    <lineage>
        <taxon>Eukaryota</taxon>
        <taxon>Viridiplantae</taxon>
        <taxon>Streptophyta</taxon>
        <taxon>Embryophyta</taxon>
        <taxon>Tracheophyta</taxon>
        <taxon>Spermatophyta</taxon>
        <taxon>Magnoliopsida</taxon>
        <taxon>Magnoliidae</taxon>
        <taxon>Laurales</taxon>
        <taxon>Lauraceae</taxon>
        <taxon>Cinnamomum</taxon>
    </lineage>
</organism>
<sequence>MGNCVFRGFPQAGDLIKVVTSNGGVMELYPPITAECITNEFPGHAIFRSRDLFSQPLLHSEELLVGEVYHLLPLKPHRGRFVREDSIRMSGASSVFTPYRMSFDNHGAWRRAETEVFPRYNSAGVWKVKLVISPEQLLEILSQESRTEALIESVRTVAKCGSGLASSVNSDQCSLASSWKASSENMV</sequence>
<comment type="caution">
    <text evidence="1">The sequence shown here is derived from an EMBL/GenBank/DDBJ whole genome shotgun (WGS) entry which is preliminary data.</text>
</comment>
<dbReference type="EMBL" id="QPKB01000003">
    <property type="protein sequence ID" value="RWR80832.1"/>
    <property type="molecule type" value="Genomic_DNA"/>
</dbReference>
<reference evidence="1 2" key="1">
    <citation type="journal article" date="2019" name="Nat. Plants">
        <title>Stout camphor tree genome fills gaps in understanding of flowering plant genome evolution.</title>
        <authorList>
            <person name="Chaw S.M."/>
            <person name="Liu Y.C."/>
            <person name="Wu Y.W."/>
            <person name="Wang H.Y."/>
            <person name="Lin C.I."/>
            <person name="Wu C.S."/>
            <person name="Ke H.M."/>
            <person name="Chang L.Y."/>
            <person name="Hsu C.Y."/>
            <person name="Yang H.T."/>
            <person name="Sudianto E."/>
            <person name="Hsu M.H."/>
            <person name="Wu K.P."/>
            <person name="Wang L.N."/>
            <person name="Leebens-Mack J.H."/>
            <person name="Tsai I.J."/>
        </authorList>
    </citation>
    <scope>NUCLEOTIDE SEQUENCE [LARGE SCALE GENOMIC DNA]</scope>
    <source>
        <strain evidence="2">cv. Chaw 1501</strain>
        <tissue evidence="1">Young leaves</tissue>
    </source>
</reference>
<evidence type="ECO:0000313" key="2">
    <source>
        <dbReference type="Proteomes" id="UP000283530"/>
    </source>
</evidence>
<protein>
    <submittedName>
        <fullName evidence="1">UvrABC system protein C</fullName>
    </submittedName>
</protein>